<feature type="transmembrane region" description="Helical" evidence="5">
    <location>
        <begin position="264"/>
        <end position="288"/>
    </location>
</feature>
<name>A0A2Z6E019_HYDTE</name>
<dbReference type="CDD" id="cd09323">
    <property type="entry name" value="TDT_SLAC1_like"/>
    <property type="match status" value="1"/>
</dbReference>
<dbReference type="GO" id="GO:0005886">
    <property type="term" value="C:plasma membrane"/>
    <property type="evidence" value="ECO:0007669"/>
    <property type="project" value="TreeGrafter"/>
</dbReference>
<dbReference type="InterPro" id="IPR004695">
    <property type="entry name" value="SLAC1/Mae1/Ssu1/TehA"/>
</dbReference>
<feature type="transmembrane region" description="Helical" evidence="5">
    <location>
        <begin position="239"/>
        <end position="257"/>
    </location>
</feature>
<feature type="transmembrane region" description="Helical" evidence="5">
    <location>
        <begin position="208"/>
        <end position="227"/>
    </location>
</feature>
<evidence type="ECO:0000256" key="3">
    <source>
        <dbReference type="ARBA" id="ARBA00022989"/>
    </source>
</evidence>
<accession>A0A2Z6E019</accession>
<feature type="transmembrane region" description="Helical" evidence="5">
    <location>
        <begin position="177"/>
        <end position="196"/>
    </location>
</feature>
<feature type="transmembrane region" description="Helical" evidence="5">
    <location>
        <begin position="294"/>
        <end position="314"/>
    </location>
</feature>
<keyword evidence="4 5" id="KW-0472">Membrane</keyword>
<evidence type="ECO:0000256" key="1">
    <source>
        <dbReference type="ARBA" id="ARBA00004141"/>
    </source>
</evidence>
<dbReference type="Gene3D" id="1.50.10.150">
    <property type="entry name" value="Voltage-dependent anion channel"/>
    <property type="match status" value="1"/>
</dbReference>
<evidence type="ECO:0000313" key="6">
    <source>
        <dbReference type="EMBL" id="BBD78141.1"/>
    </source>
</evidence>
<evidence type="ECO:0000313" key="7">
    <source>
        <dbReference type="Proteomes" id="UP000262004"/>
    </source>
</evidence>
<reference evidence="6 7" key="1">
    <citation type="submission" date="2018-04" db="EMBL/GenBank/DDBJ databases">
        <title>Complete genome sequence of Hydrogenophilus thermoluteolus TH-1.</title>
        <authorList>
            <person name="Arai H."/>
        </authorList>
    </citation>
    <scope>NUCLEOTIDE SEQUENCE [LARGE SCALE GENOMIC DNA]</scope>
    <source>
        <strain evidence="6 7">TH-1</strain>
    </source>
</reference>
<dbReference type="KEGG" id="htl:HPTL_1885"/>
<dbReference type="RefSeq" id="WP_119335797.1">
    <property type="nucleotide sequence ID" value="NZ_AP018558.1"/>
</dbReference>
<evidence type="ECO:0000256" key="5">
    <source>
        <dbReference type="SAM" id="Phobius"/>
    </source>
</evidence>
<feature type="transmembrane region" description="Helical" evidence="5">
    <location>
        <begin position="117"/>
        <end position="139"/>
    </location>
</feature>
<dbReference type="PANTHER" id="PTHR37955:SF1">
    <property type="entry name" value="DEP DOMAIN-CONTAINING PROTEIN"/>
    <property type="match status" value="1"/>
</dbReference>
<feature type="transmembrane region" description="Helical" evidence="5">
    <location>
        <begin position="45"/>
        <end position="72"/>
    </location>
</feature>
<feature type="transmembrane region" description="Helical" evidence="5">
    <location>
        <begin position="151"/>
        <end position="171"/>
    </location>
</feature>
<dbReference type="Pfam" id="PF03595">
    <property type="entry name" value="SLAC1"/>
    <property type="match status" value="1"/>
</dbReference>
<keyword evidence="7" id="KW-1185">Reference proteome</keyword>
<keyword evidence="3 5" id="KW-1133">Transmembrane helix</keyword>
<evidence type="ECO:0000256" key="2">
    <source>
        <dbReference type="ARBA" id="ARBA00022692"/>
    </source>
</evidence>
<dbReference type="GO" id="GO:0046583">
    <property type="term" value="F:monoatomic cation efflux transmembrane transporter activity"/>
    <property type="evidence" value="ECO:0007669"/>
    <property type="project" value="TreeGrafter"/>
</dbReference>
<dbReference type="InterPro" id="IPR038665">
    <property type="entry name" value="Voltage-dep_anion_channel_sf"/>
</dbReference>
<dbReference type="EMBL" id="AP018558">
    <property type="protein sequence ID" value="BBD78141.1"/>
    <property type="molecule type" value="Genomic_DNA"/>
</dbReference>
<protein>
    <submittedName>
        <fullName evidence="6">C4-dicarboxylate ABC transporter</fullName>
    </submittedName>
</protein>
<dbReference type="PANTHER" id="PTHR37955">
    <property type="entry name" value="TELLURITE RESISTANCE PROTEIN TEHA"/>
    <property type="match status" value="1"/>
</dbReference>
<feature type="transmembrane region" description="Helical" evidence="5">
    <location>
        <begin position="20"/>
        <end position="39"/>
    </location>
</feature>
<dbReference type="InterPro" id="IPR052951">
    <property type="entry name" value="Tellurite_res_ion_channel"/>
</dbReference>
<comment type="subcellular location">
    <subcellularLocation>
        <location evidence="1">Membrane</location>
        <topology evidence="1">Multi-pass membrane protein</topology>
    </subcellularLocation>
</comment>
<keyword evidence="2 5" id="KW-0812">Transmembrane</keyword>
<evidence type="ECO:0000256" key="4">
    <source>
        <dbReference type="ARBA" id="ARBA00023136"/>
    </source>
</evidence>
<dbReference type="OrthoDB" id="309023at2"/>
<gene>
    <name evidence="6" type="ORF">HPTL_1885</name>
</gene>
<feature type="transmembrane region" description="Helical" evidence="5">
    <location>
        <begin position="93"/>
        <end position="111"/>
    </location>
</feature>
<sequence length="329" mass="36105">MRQPTAEPSHTVQPDVIRYFPLPLFASIMGLCGLALVWLKAAHLWHWPAVIGQAVAVAATALFLLYGLLLLLKAAHNPQGIREDWRHPVRLNFFAAITISLMLLGTAYQSFAPGIGHGFWLVGAIGHAILVPVMMHIWLHHAHYQLTHINPAWFIPVVGNVVAPLAGVGYGHLEASWYFFAIGIVFWLVLMTIVMHRLIFFEPLPQRLAPTLFILLAPPSVGMLAWLKLDGETLDAATRILYGVALFLALVLATNAARFAKVPFFLSAWAYSFPLAALTVATMTMAHLTASRGLHTLALMLVALTTAVVLWLIVKTALAAAKRAIFLPE</sequence>
<dbReference type="Proteomes" id="UP000262004">
    <property type="component" value="Chromosome"/>
</dbReference>
<dbReference type="AlphaFoldDB" id="A0A2Z6E019"/>
<proteinExistence type="predicted"/>
<organism evidence="6 7">
    <name type="scientific">Hydrogenophilus thermoluteolus</name>
    <name type="common">Pseudomonas hydrogenothermophila</name>
    <dbReference type="NCBI Taxonomy" id="297"/>
    <lineage>
        <taxon>Bacteria</taxon>
        <taxon>Pseudomonadati</taxon>
        <taxon>Pseudomonadota</taxon>
        <taxon>Hydrogenophilia</taxon>
        <taxon>Hydrogenophilales</taxon>
        <taxon>Hydrogenophilaceae</taxon>
        <taxon>Hydrogenophilus</taxon>
    </lineage>
</organism>